<dbReference type="RefSeq" id="XP_062660504.1">
    <property type="nucleotide sequence ID" value="XM_062797853.1"/>
</dbReference>
<evidence type="ECO:0000256" key="1">
    <source>
        <dbReference type="SAM" id="MobiDB-lite"/>
    </source>
</evidence>
<sequence length="108" mass="11967">MSEPVLEKRSKKPGRPDYKAKLDEAADQEKNPPQEQQQGGLVNKVSQYVPTVGRMLGAQEQDPGREPSPAKNVPGPPNRPENDAQIEEFLRDQHSSKKIVGIEEPTQA</sequence>
<organism evidence="2 3">
    <name type="scientific">Chaetomium fimeti</name>
    <dbReference type="NCBI Taxonomy" id="1854472"/>
    <lineage>
        <taxon>Eukaryota</taxon>
        <taxon>Fungi</taxon>
        <taxon>Dikarya</taxon>
        <taxon>Ascomycota</taxon>
        <taxon>Pezizomycotina</taxon>
        <taxon>Sordariomycetes</taxon>
        <taxon>Sordariomycetidae</taxon>
        <taxon>Sordariales</taxon>
        <taxon>Chaetomiaceae</taxon>
        <taxon>Chaetomium</taxon>
    </lineage>
</organism>
<comment type="caution">
    <text evidence="2">The sequence shown here is derived from an EMBL/GenBank/DDBJ whole genome shotgun (WGS) entry which is preliminary data.</text>
</comment>
<reference evidence="2" key="1">
    <citation type="journal article" date="2023" name="Mol. Phylogenet. Evol.">
        <title>Genome-scale phylogeny and comparative genomics of the fungal order Sordariales.</title>
        <authorList>
            <person name="Hensen N."/>
            <person name="Bonometti L."/>
            <person name="Westerberg I."/>
            <person name="Brannstrom I.O."/>
            <person name="Guillou S."/>
            <person name="Cros-Aarteil S."/>
            <person name="Calhoun S."/>
            <person name="Haridas S."/>
            <person name="Kuo A."/>
            <person name="Mondo S."/>
            <person name="Pangilinan J."/>
            <person name="Riley R."/>
            <person name="LaButti K."/>
            <person name="Andreopoulos B."/>
            <person name="Lipzen A."/>
            <person name="Chen C."/>
            <person name="Yan M."/>
            <person name="Daum C."/>
            <person name="Ng V."/>
            <person name="Clum A."/>
            <person name="Steindorff A."/>
            <person name="Ohm R.A."/>
            <person name="Martin F."/>
            <person name="Silar P."/>
            <person name="Natvig D.O."/>
            <person name="Lalanne C."/>
            <person name="Gautier V."/>
            <person name="Ament-Velasquez S.L."/>
            <person name="Kruys A."/>
            <person name="Hutchinson M.I."/>
            <person name="Powell A.J."/>
            <person name="Barry K."/>
            <person name="Miller A.N."/>
            <person name="Grigoriev I.V."/>
            <person name="Debuchy R."/>
            <person name="Gladieux P."/>
            <person name="Hiltunen Thoren M."/>
            <person name="Johannesson H."/>
        </authorList>
    </citation>
    <scope>NUCLEOTIDE SEQUENCE</scope>
    <source>
        <strain evidence="2">CBS 168.71</strain>
    </source>
</reference>
<dbReference type="EMBL" id="JAUEPN010000003">
    <property type="protein sequence ID" value="KAK3296990.1"/>
    <property type="molecule type" value="Genomic_DNA"/>
</dbReference>
<proteinExistence type="predicted"/>
<dbReference type="Proteomes" id="UP001278766">
    <property type="component" value="Unassembled WGS sequence"/>
</dbReference>
<accession>A0AAE0LTS5</accession>
<evidence type="ECO:0000313" key="2">
    <source>
        <dbReference type="EMBL" id="KAK3296990.1"/>
    </source>
</evidence>
<gene>
    <name evidence="2" type="ORF">B0H64DRAFT_115206</name>
</gene>
<feature type="compositionally biased region" description="Polar residues" evidence="1">
    <location>
        <begin position="33"/>
        <end position="49"/>
    </location>
</feature>
<reference evidence="2" key="2">
    <citation type="submission" date="2023-06" db="EMBL/GenBank/DDBJ databases">
        <authorList>
            <consortium name="Lawrence Berkeley National Laboratory"/>
            <person name="Haridas S."/>
            <person name="Hensen N."/>
            <person name="Bonometti L."/>
            <person name="Westerberg I."/>
            <person name="Brannstrom I.O."/>
            <person name="Guillou S."/>
            <person name="Cros-Aarteil S."/>
            <person name="Calhoun S."/>
            <person name="Kuo A."/>
            <person name="Mondo S."/>
            <person name="Pangilinan J."/>
            <person name="Riley R."/>
            <person name="Labutti K."/>
            <person name="Andreopoulos B."/>
            <person name="Lipzen A."/>
            <person name="Chen C."/>
            <person name="Yanf M."/>
            <person name="Daum C."/>
            <person name="Ng V."/>
            <person name="Clum A."/>
            <person name="Steindorff A."/>
            <person name="Ohm R."/>
            <person name="Martin F."/>
            <person name="Silar P."/>
            <person name="Natvig D."/>
            <person name="Lalanne C."/>
            <person name="Gautier V."/>
            <person name="Ament-Velasquez S.L."/>
            <person name="Kruys A."/>
            <person name="Hutchinson M.I."/>
            <person name="Powell A.J."/>
            <person name="Barry K."/>
            <person name="Miller A.N."/>
            <person name="Grigoriev I.V."/>
            <person name="Debuchy R."/>
            <person name="Gladieux P."/>
            <person name="Thoren M.H."/>
            <person name="Johannesson H."/>
        </authorList>
    </citation>
    <scope>NUCLEOTIDE SEQUENCE</scope>
    <source>
        <strain evidence="2">CBS 168.71</strain>
    </source>
</reference>
<feature type="region of interest" description="Disordered" evidence="1">
    <location>
        <begin position="1"/>
        <end position="108"/>
    </location>
</feature>
<feature type="compositionally biased region" description="Basic and acidic residues" evidence="1">
    <location>
        <begin position="1"/>
        <end position="32"/>
    </location>
</feature>
<protein>
    <submittedName>
        <fullName evidence="2">Uncharacterized protein</fullName>
    </submittedName>
</protein>
<dbReference type="GeneID" id="87834801"/>
<keyword evidence="3" id="KW-1185">Reference proteome</keyword>
<evidence type="ECO:0000313" key="3">
    <source>
        <dbReference type="Proteomes" id="UP001278766"/>
    </source>
</evidence>
<name>A0AAE0LTS5_9PEZI</name>
<dbReference type="AlphaFoldDB" id="A0AAE0LTS5"/>